<accession>A0A1E4SUK5</accession>
<proteinExistence type="predicted"/>
<protein>
    <submittedName>
        <fullName evidence="1">Uncharacterized protein</fullName>
    </submittedName>
</protein>
<keyword evidence="2" id="KW-1185">Reference proteome</keyword>
<dbReference type="EMBL" id="KV453867">
    <property type="protein sequence ID" value="ODV83168.1"/>
    <property type="molecule type" value="Genomic_DNA"/>
</dbReference>
<name>A0A1E4SUK5_9ASCO</name>
<sequence length="73" mass="8605">MVWPVFNVSLYCKQVESRIKMMNFMKVLYDTVKMGTILNMIKIVNKCWDENITVEQVLSDKEWLLAGIDFLPC</sequence>
<evidence type="ECO:0000313" key="1">
    <source>
        <dbReference type="EMBL" id="ODV83168.1"/>
    </source>
</evidence>
<organism evidence="1 2">
    <name type="scientific">[Candida] arabinofermentans NRRL YB-2248</name>
    <dbReference type="NCBI Taxonomy" id="983967"/>
    <lineage>
        <taxon>Eukaryota</taxon>
        <taxon>Fungi</taxon>
        <taxon>Dikarya</taxon>
        <taxon>Ascomycota</taxon>
        <taxon>Saccharomycotina</taxon>
        <taxon>Pichiomycetes</taxon>
        <taxon>Pichiales</taxon>
        <taxon>Pichiaceae</taxon>
        <taxon>Ogataea</taxon>
        <taxon>Ogataea/Candida clade</taxon>
    </lineage>
</organism>
<evidence type="ECO:0000313" key="2">
    <source>
        <dbReference type="Proteomes" id="UP000094801"/>
    </source>
</evidence>
<reference evidence="2" key="1">
    <citation type="submission" date="2016-04" db="EMBL/GenBank/DDBJ databases">
        <title>Comparative genomics of biotechnologically important yeasts.</title>
        <authorList>
            <consortium name="DOE Joint Genome Institute"/>
            <person name="Riley R."/>
            <person name="Haridas S."/>
            <person name="Wolfe K.H."/>
            <person name="Lopes M.R."/>
            <person name="Hittinger C.T."/>
            <person name="Goker M."/>
            <person name="Salamov A."/>
            <person name="Wisecaver J."/>
            <person name="Long T.M."/>
            <person name="Aerts A.L."/>
            <person name="Barry K."/>
            <person name="Choi C."/>
            <person name="Clum A."/>
            <person name="Coughlan A.Y."/>
            <person name="Deshpande S."/>
            <person name="Douglass A.P."/>
            <person name="Hanson S.J."/>
            <person name="Klenk H.-P."/>
            <person name="Labutti K."/>
            <person name="Lapidus A."/>
            <person name="Lindquist E."/>
            <person name="Lipzen A."/>
            <person name="Meier-Kolthoff J.P."/>
            <person name="Ohm R.A."/>
            <person name="Otillar R.P."/>
            <person name="Pangilinan J."/>
            <person name="Peng Y."/>
            <person name="Rokas A."/>
            <person name="Rosa C.A."/>
            <person name="Scheuner C."/>
            <person name="Sibirny A.A."/>
            <person name="Slot J.C."/>
            <person name="Stielow J.B."/>
            <person name="Sun H."/>
            <person name="Kurtzman C.P."/>
            <person name="Blackwell M."/>
            <person name="Grigoriev I.V."/>
            <person name="Jeffries T.W."/>
        </authorList>
    </citation>
    <scope>NUCLEOTIDE SEQUENCE [LARGE SCALE GENOMIC DNA]</scope>
    <source>
        <strain evidence="2">NRRL YB-2248</strain>
    </source>
</reference>
<gene>
    <name evidence="1" type="ORF">CANARDRAFT_30258</name>
</gene>
<dbReference type="Proteomes" id="UP000094801">
    <property type="component" value="Unassembled WGS sequence"/>
</dbReference>
<dbReference type="AlphaFoldDB" id="A0A1E4SUK5"/>